<feature type="binding site" evidence="3">
    <location>
        <begin position="253"/>
        <end position="254"/>
    </location>
    <ligand>
        <name>ATP</name>
        <dbReference type="ChEBI" id="CHEBI:30616"/>
    </ligand>
</feature>
<dbReference type="Pfam" id="PF02661">
    <property type="entry name" value="Fic"/>
    <property type="match status" value="1"/>
</dbReference>
<dbReference type="PANTHER" id="PTHR13504">
    <property type="entry name" value="FIDO DOMAIN-CONTAINING PROTEIN DDB_G0283145"/>
    <property type="match status" value="1"/>
</dbReference>
<evidence type="ECO:0000256" key="2">
    <source>
        <dbReference type="PIRSR" id="PIRSR640198-1"/>
    </source>
</evidence>
<dbReference type="Proteomes" id="UP000030700">
    <property type="component" value="Unassembled WGS sequence"/>
</dbReference>
<dbReference type="InterPro" id="IPR026287">
    <property type="entry name" value="SoFic-like"/>
</dbReference>
<dbReference type="InterPro" id="IPR036597">
    <property type="entry name" value="Fido-like_dom_sf"/>
</dbReference>
<dbReference type="STRING" id="1499966.U14_01199"/>
<feature type="binding site" evidence="1">
    <location>
        <position position="211"/>
    </location>
    <ligand>
        <name>ATP</name>
        <dbReference type="ChEBI" id="CHEBI:30616"/>
    </ligand>
</feature>
<dbReference type="InterPro" id="IPR040198">
    <property type="entry name" value="Fido_containing"/>
</dbReference>
<dbReference type="InterPro" id="IPR025758">
    <property type="entry name" value="Fic/DOC_N"/>
</dbReference>
<sequence length="376" mass="43247">MDIKDFKAGSYRQGFQYQYFLPEKINHAFYWTDEVINELLEKASLKLGELNSFSRFVPDTDMFIIMHIFKEAVVSSRIEGTRTNIAEALVEEQAIEPERRDDWQEVNNYVAAMNMAIAELDTLPLSTRLIRNTHKILLSSVRGEHKNPGEFRTSQNWIGGASLADAIFIPPAHQELPELLSDLELFLHNAEIHLPHLIRIAIAHYQFETIHPFLDGNGRIGRLLITLYLVASGMLGKPLLYLSEFFEKHKPLYYDNLTIVRAKNDLGQWIRFFLVGIVQTAENAIETLTKITDLKAAIERERIVRMGKRSQQGMEFFHLLFRKPAVTIKDVQAMTGLSVKAANDLVQAFVEQQILVETTGYQRNRVFVFDAYVKLF</sequence>
<dbReference type="PANTHER" id="PTHR13504:SF38">
    <property type="entry name" value="FIDO DOMAIN-CONTAINING PROTEIN"/>
    <property type="match status" value="1"/>
</dbReference>
<dbReference type="EMBL" id="DF820455">
    <property type="protein sequence ID" value="GAK49974.1"/>
    <property type="molecule type" value="Genomic_DNA"/>
</dbReference>
<proteinExistence type="predicted"/>
<feature type="binding site" evidence="1">
    <location>
        <position position="253"/>
    </location>
    <ligand>
        <name>ATP</name>
        <dbReference type="ChEBI" id="CHEBI:30616"/>
    </ligand>
</feature>
<reference evidence="5" key="1">
    <citation type="journal article" date="2015" name="PeerJ">
        <title>First genomic representation of candidate bacterial phylum KSB3 points to enhanced environmental sensing as a trigger of wastewater bulking.</title>
        <authorList>
            <person name="Sekiguchi Y."/>
            <person name="Ohashi A."/>
            <person name="Parks D.H."/>
            <person name="Yamauchi T."/>
            <person name="Tyson G.W."/>
            <person name="Hugenholtz P."/>
        </authorList>
    </citation>
    <scope>NUCLEOTIDE SEQUENCE [LARGE SCALE GENOMIC DNA]</scope>
</reference>
<dbReference type="AlphaFoldDB" id="A0A0S6VXK3"/>
<feature type="domain" description="Fido" evidence="4">
    <location>
        <begin position="125"/>
        <end position="275"/>
    </location>
</feature>
<feature type="binding site" evidence="1">
    <location>
        <position position="79"/>
    </location>
    <ligand>
        <name>ATP</name>
        <dbReference type="ChEBI" id="CHEBI:30616"/>
    </ligand>
</feature>
<evidence type="ECO:0000313" key="5">
    <source>
        <dbReference type="EMBL" id="GAK49974.1"/>
    </source>
</evidence>
<protein>
    <submittedName>
        <fullName evidence="5">Fulamentation induced by cAMP protein fuc</fullName>
    </submittedName>
</protein>
<evidence type="ECO:0000256" key="3">
    <source>
        <dbReference type="PIRSR" id="PIRSR640198-2"/>
    </source>
</evidence>
<evidence type="ECO:0000256" key="1">
    <source>
        <dbReference type="PIRSR" id="PIRSR038925-1"/>
    </source>
</evidence>
<dbReference type="Pfam" id="PF13784">
    <property type="entry name" value="Fic_N"/>
    <property type="match status" value="1"/>
</dbReference>
<feature type="binding site" evidence="1">
    <location>
        <begin position="216"/>
        <end position="222"/>
    </location>
    <ligand>
        <name>ATP</name>
        <dbReference type="ChEBI" id="CHEBI:30616"/>
    </ligand>
</feature>
<feature type="binding site" evidence="3">
    <location>
        <begin position="215"/>
        <end position="222"/>
    </location>
    <ligand>
        <name>ATP</name>
        <dbReference type="ChEBI" id="CHEBI:30616"/>
    </ligand>
</feature>
<accession>A0A0S6VXK3</accession>
<dbReference type="HOGENOM" id="CLU_047250_1_1_0"/>
<dbReference type="InterPro" id="IPR003812">
    <property type="entry name" value="Fido"/>
</dbReference>
<dbReference type="PROSITE" id="PS51459">
    <property type="entry name" value="FIDO"/>
    <property type="match status" value="1"/>
</dbReference>
<keyword evidence="1" id="KW-0547">Nucleotide-binding</keyword>
<gene>
    <name evidence="5" type="ORF">U14_01199</name>
</gene>
<dbReference type="Gene3D" id="1.10.3290.10">
    <property type="entry name" value="Fido-like domain"/>
    <property type="match status" value="1"/>
</dbReference>
<organism evidence="5">
    <name type="scientific">Candidatus Moduliflexus flocculans</name>
    <dbReference type="NCBI Taxonomy" id="1499966"/>
    <lineage>
        <taxon>Bacteria</taxon>
        <taxon>Candidatus Moduliflexota</taxon>
        <taxon>Candidatus Moduliflexia</taxon>
        <taxon>Candidatus Moduliflexales</taxon>
        <taxon>Candidatus Moduliflexaceae</taxon>
    </lineage>
</organism>
<name>A0A0S6VXK3_9BACT</name>
<evidence type="ECO:0000313" key="6">
    <source>
        <dbReference type="Proteomes" id="UP000030700"/>
    </source>
</evidence>
<feature type="active site" evidence="2">
    <location>
        <position position="211"/>
    </location>
</feature>
<dbReference type="PIRSF" id="PIRSF038925">
    <property type="entry name" value="AMP-prot_trans"/>
    <property type="match status" value="1"/>
</dbReference>
<keyword evidence="6" id="KW-1185">Reference proteome</keyword>
<dbReference type="GO" id="GO:0005524">
    <property type="term" value="F:ATP binding"/>
    <property type="evidence" value="ECO:0007669"/>
    <property type="project" value="UniProtKB-KW"/>
</dbReference>
<dbReference type="SUPFAM" id="SSF140931">
    <property type="entry name" value="Fic-like"/>
    <property type="match status" value="1"/>
</dbReference>
<keyword evidence="1" id="KW-0067">ATP-binding</keyword>
<evidence type="ECO:0000259" key="4">
    <source>
        <dbReference type="PROSITE" id="PS51459"/>
    </source>
</evidence>